<keyword evidence="2" id="KW-1185">Reference proteome</keyword>
<dbReference type="AlphaFoldDB" id="A0A839DSK6"/>
<evidence type="ECO:0000313" key="1">
    <source>
        <dbReference type="EMBL" id="MBA8823940.1"/>
    </source>
</evidence>
<gene>
    <name evidence="1" type="ORF">FHX42_001269</name>
</gene>
<proteinExistence type="predicted"/>
<evidence type="ECO:0000313" key="2">
    <source>
        <dbReference type="Proteomes" id="UP000569329"/>
    </source>
</evidence>
<dbReference type="RefSeq" id="WP_182543138.1">
    <property type="nucleotide sequence ID" value="NZ_JACGWZ010000001.1"/>
</dbReference>
<reference evidence="1 2" key="1">
    <citation type="submission" date="2020-07" db="EMBL/GenBank/DDBJ databases">
        <title>Sequencing the genomes of 1000 actinobacteria strains.</title>
        <authorList>
            <person name="Klenk H.-P."/>
        </authorList>
    </citation>
    <scope>NUCLEOTIDE SEQUENCE [LARGE SCALE GENOMIC DNA]</scope>
    <source>
        <strain evidence="1 2">DSM 45975</strain>
    </source>
</reference>
<name>A0A839DSK6_9PSEU</name>
<comment type="caution">
    <text evidence="1">The sequence shown here is derived from an EMBL/GenBank/DDBJ whole genome shotgun (WGS) entry which is preliminary data.</text>
</comment>
<dbReference type="EMBL" id="JACGWZ010000001">
    <property type="protein sequence ID" value="MBA8823940.1"/>
    <property type="molecule type" value="Genomic_DNA"/>
</dbReference>
<organism evidence="1 2">
    <name type="scientific">Halosaccharopolyspora lacisalsi</name>
    <dbReference type="NCBI Taxonomy" id="1000566"/>
    <lineage>
        <taxon>Bacteria</taxon>
        <taxon>Bacillati</taxon>
        <taxon>Actinomycetota</taxon>
        <taxon>Actinomycetes</taxon>
        <taxon>Pseudonocardiales</taxon>
        <taxon>Pseudonocardiaceae</taxon>
        <taxon>Halosaccharopolyspora</taxon>
    </lineage>
</organism>
<dbReference type="Proteomes" id="UP000569329">
    <property type="component" value="Unassembled WGS sequence"/>
</dbReference>
<evidence type="ECO:0008006" key="3">
    <source>
        <dbReference type="Google" id="ProtNLM"/>
    </source>
</evidence>
<sequence>MAQVLHVAAHPVRGWQITTANGQYAAFVDGDEAHEAIGHAQRLVGPDGRVIVDEDDEY</sequence>
<accession>A0A839DSK6</accession>
<protein>
    <recommendedName>
        <fullName evidence="3">DUF2188 domain-containing protein</fullName>
    </recommendedName>
</protein>